<dbReference type="AlphaFoldDB" id="A0A916YF28"/>
<accession>A0A916YF28</accession>
<reference evidence="2" key="1">
    <citation type="journal article" date="2014" name="Int. J. Syst. Evol. Microbiol.">
        <title>Complete genome sequence of Corynebacterium casei LMG S-19264T (=DSM 44701T), isolated from a smear-ripened cheese.</title>
        <authorList>
            <consortium name="US DOE Joint Genome Institute (JGI-PGF)"/>
            <person name="Walter F."/>
            <person name="Albersmeier A."/>
            <person name="Kalinowski J."/>
            <person name="Ruckert C."/>
        </authorList>
    </citation>
    <scope>NUCLEOTIDE SEQUENCE</scope>
    <source>
        <strain evidence="2">CGMCC 1.15152</strain>
    </source>
</reference>
<sequence length="70" mass="8088">MRIYRPEPPHAKAPSSARSPRRRTLPLLPRRLLAEVSTTHLTARARDLHMVRVVRKALGPEEKPAYRRAQ</sequence>
<protein>
    <submittedName>
        <fullName evidence="2">Uncharacterized protein</fullName>
    </submittedName>
</protein>
<feature type="region of interest" description="Disordered" evidence="1">
    <location>
        <begin position="1"/>
        <end position="26"/>
    </location>
</feature>
<evidence type="ECO:0000256" key="1">
    <source>
        <dbReference type="SAM" id="MobiDB-lite"/>
    </source>
</evidence>
<dbReference type="EMBL" id="BMHO01000001">
    <property type="protein sequence ID" value="GGD42621.1"/>
    <property type="molecule type" value="Genomic_DNA"/>
</dbReference>
<comment type="caution">
    <text evidence="2">The sequence shown here is derived from an EMBL/GenBank/DDBJ whole genome shotgun (WGS) entry which is preliminary data.</text>
</comment>
<reference evidence="2" key="2">
    <citation type="submission" date="2020-09" db="EMBL/GenBank/DDBJ databases">
        <authorList>
            <person name="Sun Q."/>
            <person name="Zhou Y."/>
        </authorList>
    </citation>
    <scope>NUCLEOTIDE SEQUENCE</scope>
    <source>
        <strain evidence="2">CGMCC 1.15152</strain>
    </source>
</reference>
<gene>
    <name evidence="2" type="ORF">GCM10010915_24640</name>
</gene>
<evidence type="ECO:0000313" key="3">
    <source>
        <dbReference type="Proteomes" id="UP000633205"/>
    </source>
</evidence>
<keyword evidence="3" id="KW-1185">Reference proteome</keyword>
<dbReference type="Proteomes" id="UP000633205">
    <property type="component" value="Unassembled WGS sequence"/>
</dbReference>
<proteinExistence type="predicted"/>
<evidence type="ECO:0000313" key="2">
    <source>
        <dbReference type="EMBL" id="GGD42621.1"/>
    </source>
</evidence>
<organism evidence="2 3">
    <name type="scientific">Microbacterium faecale</name>
    <dbReference type="NCBI Taxonomy" id="1804630"/>
    <lineage>
        <taxon>Bacteria</taxon>
        <taxon>Bacillati</taxon>
        <taxon>Actinomycetota</taxon>
        <taxon>Actinomycetes</taxon>
        <taxon>Micrococcales</taxon>
        <taxon>Microbacteriaceae</taxon>
        <taxon>Microbacterium</taxon>
    </lineage>
</organism>
<feature type="compositionally biased region" description="Basic and acidic residues" evidence="1">
    <location>
        <begin position="1"/>
        <end position="10"/>
    </location>
</feature>
<name>A0A916YF28_9MICO</name>